<evidence type="ECO:0000313" key="4">
    <source>
        <dbReference type="Proteomes" id="UP000015101"/>
    </source>
</evidence>
<dbReference type="CTD" id="20208485"/>
<dbReference type="Pfam" id="PF00443">
    <property type="entry name" value="UCH"/>
    <property type="match status" value="1"/>
</dbReference>
<dbReference type="RefSeq" id="XP_009030869.1">
    <property type="nucleotide sequence ID" value="XM_009032621.1"/>
</dbReference>
<dbReference type="EnsemblMetazoa" id="HelroT182347">
    <property type="protein sequence ID" value="HelroP182347"/>
    <property type="gene ID" value="HelroG182347"/>
</dbReference>
<protein>
    <recommendedName>
        <fullName evidence="1">USP domain-containing protein</fullName>
    </recommendedName>
</protein>
<dbReference type="GeneID" id="20208485"/>
<evidence type="ECO:0000313" key="3">
    <source>
        <dbReference type="EnsemblMetazoa" id="HelroP182347"/>
    </source>
</evidence>
<accession>T1FI36</accession>
<dbReference type="GO" id="GO:0004843">
    <property type="term" value="F:cysteine-type deubiquitinase activity"/>
    <property type="evidence" value="ECO:0007669"/>
    <property type="project" value="InterPro"/>
</dbReference>
<sequence>MAPAPNSANLEKNAWSWVKSTEPGDVTFQNVLTAYRLNLQICVSCKKNHKGNPLCLAGLGEKEWLNGEVYLSNDSKKITKDPDSFVGLKNLGATCYANAFLQVWFHMPGIRRAILLWDLENNKTPTIRERSLIENVKSLQKVFALLNFSRKK</sequence>
<dbReference type="InterPro" id="IPR038765">
    <property type="entry name" value="Papain-like_cys_pep_sf"/>
</dbReference>
<dbReference type="InterPro" id="IPR028889">
    <property type="entry name" value="USP"/>
</dbReference>
<dbReference type="InterPro" id="IPR018200">
    <property type="entry name" value="USP_CS"/>
</dbReference>
<keyword evidence="4" id="KW-1185">Reference proteome</keyword>
<dbReference type="Gene3D" id="3.90.70.10">
    <property type="entry name" value="Cysteine proteinases"/>
    <property type="match status" value="1"/>
</dbReference>
<reference evidence="3" key="3">
    <citation type="submission" date="2015-06" db="UniProtKB">
        <authorList>
            <consortium name="EnsemblMetazoa"/>
        </authorList>
    </citation>
    <scope>IDENTIFICATION</scope>
</reference>
<dbReference type="InParanoid" id="T1FI36"/>
<dbReference type="EMBL" id="AMQM01008152">
    <property type="status" value="NOT_ANNOTATED_CDS"/>
    <property type="molecule type" value="Genomic_DNA"/>
</dbReference>
<evidence type="ECO:0000259" key="1">
    <source>
        <dbReference type="PROSITE" id="PS50235"/>
    </source>
</evidence>
<dbReference type="eggNOG" id="KOG1863">
    <property type="taxonomic scope" value="Eukaryota"/>
</dbReference>
<proteinExistence type="predicted"/>
<dbReference type="AlphaFoldDB" id="T1FI36"/>
<dbReference type="EMBL" id="KB097731">
    <property type="protein sequence ID" value="ESN91002.1"/>
    <property type="molecule type" value="Genomic_DNA"/>
</dbReference>
<dbReference type="InterPro" id="IPR001394">
    <property type="entry name" value="Peptidase_C19_UCH"/>
</dbReference>
<dbReference type="PROSITE" id="PS50235">
    <property type="entry name" value="USP_3"/>
    <property type="match status" value="1"/>
</dbReference>
<evidence type="ECO:0000313" key="2">
    <source>
        <dbReference type="EMBL" id="ESN91002.1"/>
    </source>
</evidence>
<name>T1FI36_HELRO</name>
<reference evidence="4" key="1">
    <citation type="submission" date="2012-12" db="EMBL/GenBank/DDBJ databases">
        <authorList>
            <person name="Hellsten U."/>
            <person name="Grimwood J."/>
            <person name="Chapman J.A."/>
            <person name="Shapiro H."/>
            <person name="Aerts A."/>
            <person name="Otillar R.P."/>
            <person name="Terry A.Y."/>
            <person name="Boore J.L."/>
            <person name="Simakov O."/>
            <person name="Marletaz F."/>
            <person name="Cho S.-J."/>
            <person name="Edsinger-Gonzales E."/>
            <person name="Havlak P."/>
            <person name="Kuo D.-H."/>
            <person name="Larsson T."/>
            <person name="Lv J."/>
            <person name="Arendt D."/>
            <person name="Savage R."/>
            <person name="Osoegawa K."/>
            <person name="de Jong P."/>
            <person name="Lindberg D.R."/>
            <person name="Seaver E.C."/>
            <person name="Weisblat D.A."/>
            <person name="Putnam N.H."/>
            <person name="Grigoriev I.V."/>
            <person name="Rokhsar D.S."/>
        </authorList>
    </citation>
    <scope>NUCLEOTIDE SEQUENCE</scope>
</reference>
<dbReference type="GO" id="GO:0016579">
    <property type="term" value="P:protein deubiquitination"/>
    <property type="evidence" value="ECO:0007669"/>
    <property type="project" value="InterPro"/>
</dbReference>
<organism evidence="3 4">
    <name type="scientific">Helobdella robusta</name>
    <name type="common">Californian leech</name>
    <dbReference type="NCBI Taxonomy" id="6412"/>
    <lineage>
        <taxon>Eukaryota</taxon>
        <taxon>Metazoa</taxon>
        <taxon>Spiralia</taxon>
        <taxon>Lophotrochozoa</taxon>
        <taxon>Annelida</taxon>
        <taxon>Clitellata</taxon>
        <taxon>Hirudinea</taxon>
        <taxon>Rhynchobdellida</taxon>
        <taxon>Glossiphoniidae</taxon>
        <taxon>Helobdella</taxon>
    </lineage>
</organism>
<dbReference type="SUPFAM" id="SSF54001">
    <property type="entry name" value="Cysteine proteinases"/>
    <property type="match status" value="1"/>
</dbReference>
<dbReference type="HOGENOM" id="CLU_1724320_0_0_1"/>
<dbReference type="OrthoDB" id="289038at2759"/>
<reference evidence="2 4" key="2">
    <citation type="journal article" date="2013" name="Nature">
        <title>Insights into bilaterian evolution from three spiralian genomes.</title>
        <authorList>
            <person name="Simakov O."/>
            <person name="Marletaz F."/>
            <person name="Cho S.J."/>
            <person name="Edsinger-Gonzales E."/>
            <person name="Havlak P."/>
            <person name="Hellsten U."/>
            <person name="Kuo D.H."/>
            <person name="Larsson T."/>
            <person name="Lv J."/>
            <person name="Arendt D."/>
            <person name="Savage R."/>
            <person name="Osoegawa K."/>
            <person name="de Jong P."/>
            <person name="Grimwood J."/>
            <person name="Chapman J.A."/>
            <person name="Shapiro H."/>
            <person name="Aerts A."/>
            <person name="Otillar R.P."/>
            <person name="Terry A.Y."/>
            <person name="Boore J.L."/>
            <person name="Grigoriev I.V."/>
            <person name="Lindberg D.R."/>
            <person name="Seaver E.C."/>
            <person name="Weisblat D.A."/>
            <person name="Putnam N.H."/>
            <person name="Rokhsar D.S."/>
        </authorList>
    </citation>
    <scope>NUCLEOTIDE SEQUENCE</scope>
</reference>
<dbReference type="PROSITE" id="PS00972">
    <property type="entry name" value="USP_1"/>
    <property type="match status" value="1"/>
</dbReference>
<dbReference type="Proteomes" id="UP000015101">
    <property type="component" value="Unassembled WGS sequence"/>
</dbReference>
<dbReference type="KEGG" id="hro:HELRODRAFT_182347"/>
<dbReference type="STRING" id="6412.T1FI36"/>
<gene>
    <name evidence="3" type="primary">20208485</name>
    <name evidence="2" type="ORF">HELRODRAFT_182347</name>
</gene>
<feature type="domain" description="USP" evidence="1">
    <location>
        <begin position="86"/>
        <end position="152"/>
    </location>
</feature>